<keyword evidence="1" id="KW-0812">Transmembrane</keyword>
<evidence type="ECO:0000256" key="1">
    <source>
        <dbReference type="SAM" id="Phobius"/>
    </source>
</evidence>
<feature type="transmembrane region" description="Helical" evidence="1">
    <location>
        <begin position="65"/>
        <end position="83"/>
    </location>
</feature>
<evidence type="ECO:0000313" key="3">
    <source>
        <dbReference type="Proteomes" id="UP000662678"/>
    </source>
</evidence>
<organism evidence="2 3">
    <name type="scientific">Vogesella fluminis</name>
    <dbReference type="NCBI Taxonomy" id="1069161"/>
    <lineage>
        <taxon>Bacteria</taxon>
        <taxon>Pseudomonadati</taxon>
        <taxon>Pseudomonadota</taxon>
        <taxon>Betaproteobacteria</taxon>
        <taxon>Neisseriales</taxon>
        <taxon>Chromobacteriaceae</taxon>
        <taxon>Vogesella</taxon>
    </lineage>
</organism>
<dbReference type="RefSeq" id="WP_229799523.1">
    <property type="nucleotide sequence ID" value="NZ_BMYP01000001.1"/>
</dbReference>
<dbReference type="EMBL" id="BMYP01000001">
    <property type="protein sequence ID" value="GHD70782.1"/>
    <property type="molecule type" value="Genomic_DNA"/>
</dbReference>
<dbReference type="Proteomes" id="UP000662678">
    <property type="component" value="Unassembled WGS sequence"/>
</dbReference>
<feature type="transmembrane region" description="Helical" evidence="1">
    <location>
        <begin position="95"/>
        <end position="114"/>
    </location>
</feature>
<protein>
    <recommendedName>
        <fullName evidence="4">NnrS family protein</fullName>
    </recommendedName>
</protein>
<evidence type="ECO:0008006" key="4">
    <source>
        <dbReference type="Google" id="ProtNLM"/>
    </source>
</evidence>
<feature type="transmembrane region" description="Helical" evidence="1">
    <location>
        <begin position="342"/>
        <end position="365"/>
    </location>
</feature>
<feature type="transmembrane region" description="Helical" evidence="1">
    <location>
        <begin position="25"/>
        <end position="45"/>
    </location>
</feature>
<gene>
    <name evidence="2" type="ORF">GCM10011419_01680</name>
</gene>
<feature type="transmembrane region" description="Helical" evidence="1">
    <location>
        <begin position="279"/>
        <end position="300"/>
    </location>
</feature>
<feature type="transmembrane region" description="Helical" evidence="1">
    <location>
        <begin position="120"/>
        <end position="140"/>
    </location>
</feature>
<keyword evidence="1" id="KW-0472">Membrane</keyword>
<dbReference type="InterPro" id="IPR010266">
    <property type="entry name" value="NnrS"/>
</dbReference>
<feature type="transmembrane region" description="Helical" evidence="1">
    <location>
        <begin position="182"/>
        <end position="201"/>
    </location>
</feature>
<feature type="transmembrane region" description="Helical" evidence="1">
    <location>
        <begin position="152"/>
        <end position="170"/>
    </location>
</feature>
<feature type="transmembrane region" description="Helical" evidence="1">
    <location>
        <begin position="312"/>
        <end position="330"/>
    </location>
</feature>
<comment type="caution">
    <text evidence="2">The sequence shown here is derived from an EMBL/GenBank/DDBJ whole genome shotgun (WGS) entry which is preliminary data.</text>
</comment>
<sequence length="411" mass="44183">MLTMLREAARPTAAHPLWLCGMRPFFIATAAAAVLLMVPWLAFLAAGWPLPPVAGGPFAWHAHELLYGFALASVLGFLLTAVPEFTGTADFAPVTVRRLLLLWLAARMAFWLGGWGGAPLIVLSGLLHLALIGALAALAAPRLWADPQRQHLSFLWTLLALGICEAGFHVELLAGTATPLRWLYVSVGVYMVLVVVALSRISMRIVNQALSDAGQATDYLARPPRRNLLIVCIMLYTGAELLLPGSRLSGWLALATGAAVFQLMNDWHVGRVLLTRWPLMLYAIYVCMGLGYVCMGLGLLTPLGSFPGGRHLLTAGALGLAMLGAMSIAGRAHCGRTPDERAWLPLAALGLFLAAGVRAAAGWLLTDTMEAWLLAGVLWCGVFALYLRHLAPVLLTRRRDGRHGCHGVQEA</sequence>
<accession>A0ABQ3H4W7</accession>
<feature type="transmembrane region" description="Helical" evidence="1">
    <location>
        <begin position="371"/>
        <end position="391"/>
    </location>
</feature>
<name>A0ABQ3H4W7_9NEIS</name>
<keyword evidence="3" id="KW-1185">Reference proteome</keyword>
<evidence type="ECO:0000313" key="2">
    <source>
        <dbReference type="EMBL" id="GHD70782.1"/>
    </source>
</evidence>
<keyword evidence="1" id="KW-1133">Transmembrane helix</keyword>
<proteinExistence type="predicted"/>
<dbReference type="Pfam" id="PF05940">
    <property type="entry name" value="NnrS"/>
    <property type="match status" value="1"/>
</dbReference>
<reference evidence="3" key="1">
    <citation type="journal article" date="2019" name="Int. J. Syst. Evol. Microbiol.">
        <title>The Global Catalogue of Microorganisms (GCM) 10K type strain sequencing project: providing services to taxonomists for standard genome sequencing and annotation.</title>
        <authorList>
            <consortium name="The Broad Institute Genomics Platform"/>
            <consortium name="The Broad Institute Genome Sequencing Center for Infectious Disease"/>
            <person name="Wu L."/>
            <person name="Ma J."/>
        </authorList>
    </citation>
    <scope>NUCLEOTIDE SEQUENCE [LARGE SCALE GENOMIC DNA]</scope>
    <source>
        <strain evidence="3">KCTC 23713</strain>
    </source>
</reference>